<evidence type="ECO:0000313" key="1">
    <source>
        <dbReference type="EMBL" id="KAG2483971.1"/>
    </source>
</evidence>
<name>A0A836BP54_9CHLO</name>
<dbReference type="EMBL" id="JAEHOE010000161">
    <property type="protein sequence ID" value="KAG2483971.1"/>
    <property type="molecule type" value="Genomic_DNA"/>
</dbReference>
<evidence type="ECO:0000313" key="2">
    <source>
        <dbReference type="Proteomes" id="UP000612055"/>
    </source>
</evidence>
<dbReference type="Pfam" id="PF08560">
    <property type="entry name" value="DUF1757"/>
    <property type="match status" value="1"/>
</dbReference>
<dbReference type="Proteomes" id="UP000612055">
    <property type="component" value="Unassembled WGS sequence"/>
</dbReference>
<dbReference type="AlphaFoldDB" id="A0A836BP54"/>
<accession>A0A836BP54</accession>
<comment type="caution">
    <text evidence="1">The sequence shown here is derived from an EMBL/GenBank/DDBJ whole genome shotgun (WGS) entry which is preliminary data.</text>
</comment>
<keyword evidence="2" id="KW-1185">Reference proteome</keyword>
<sequence>MMLVRPKTRDPTLLLRALGYSCLGGMTASGTLGAVKFSSIDEEGFEDRAYRLFYNKGQNRTDGFAAIGAAVGFAAAAVLARQSGLGALGGAAVGTAVGVAAHVATQPAEE</sequence>
<protein>
    <submittedName>
        <fullName evidence="1">Uncharacterized protein</fullName>
    </submittedName>
</protein>
<proteinExistence type="predicted"/>
<dbReference type="InterPro" id="IPR013869">
    <property type="entry name" value="DUF1757"/>
</dbReference>
<organism evidence="1 2">
    <name type="scientific">Edaphochlamys debaryana</name>
    <dbReference type="NCBI Taxonomy" id="47281"/>
    <lineage>
        <taxon>Eukaryota</taxon>
        <taxon>Viridiplantae</taxon>
        <taxon>Chlorophyta</taxon>
        <taxon>core chlorophytes</taxon>
        <taxon>Chlorophyceae</taxon>
        <taxon>CS clade</taxon>
        <taxon>Chlamydomonadales</taxon>
        <taxon>Chlamydomonadales incertae sedis</taxon>
        <taxon>Edaphochlamys</taxon>
    </lineage>
</organism>
<reference evidence="1" key="1">
    <citation type="journal article" date="2020" name="bioRxiv">
        <title>Comparative genomics of Chlamydomonas.</title>
        <authorList>
            <person name="Craig R.J."/>
            <person name="Hasan A.R."/>
            <person name="Ness R.W."/>
            <person name="Keightley P.D."/>
        </authorList>
    </citation>
    <scope>NUCLEOTIDE SEQUENCE</scope>
    <source>
        <strain evidence="1">CCAP 11/70</strain>
    </source>
</reference>
<dbReference type="OrthoDB" id="549764at2759"/>
<gene>
    <name evidence="1" type="ORF">HYH03_017216</name>
</gene>